<name>A0ABN3DAS9_9ACTN</name>
<sequence length="147" mass="13905">MTGRLRALAWSGVIAGAAVAAGLITVAVLGDLNTAGQLAGIAGAIISLLGLGASVYALVSYPPTQTDARSVTRATGSRSVAAGGSISNAVTGDQAHGTLAGAAPLPQPPSPTASGRTVKASGDRAVAAGSGIGNAITGDVSTEPGTS</sequence>
<accession>A0ABN3DAS9</accession>
<proteinExistence type="predicted"/>
<keyword evidence="2" id="KW-0472">Membrane</keyword>
<keyword evidence="2" id="KW-1133">Transmembrane helix</keyword>
<protein>
    <submittedName>
        <fullName evidence="3">Uncharacterized protein</fullName>
    </submittedName>
</protein>
<keyword evidence="2" id="KW-0812">Transmembrane</keyword>
<feature type="region of interest" description="Disordered" evidence="1">
    <location>
        <begin position="83"/>
        <end position="124"/>
    </location>
</feature>
<comment type="caution">
    <text evidence="3">The sequence shown here is derived from an EMBL/GenBank/DDBJ whole genome shotgun (WGS) entry which is preliminary data.</text>
</comment>
<evidence type="ECO:0000313" key="4">
    <source>
        <dbReference type="Proteomes" id="UP001501474"/>
    </source>
</evidence>
<organism evidence="3 4">
    <name type="scientific">Streptomyces indiaensis</name>
    <dbReference type="NCBI Taxonomy" id="284033"/>
    <lineage>
        <taxon>Bacteria</taxon>
        <taxon>Bacillati</taxon>
        <taxon>Actinomycetota</taxon>
        <taxon>Actinomycetes</taxon>
        <taxon>Kitasatosporales</taxon>
        <taxon>Streptomycetaceae</taxon>
        <taxon>Streptomyces</taxon>
    </lineage>
</organism>
<feature type="transmembrane region" description="Helical" evidence="2">
    <location>
        <begin position="7"/>
        <end position="29"/>
    </location>
</feature>
<evidence type="ECO:0000256" key="1">
    <source>
        <dbReference type="SAM" id="MobiDB-lite"/>
    </source>
</evidence>
<gene>
    <name evidence="3" type="ORF">GCM10010104_17260</name>
</gene>
<keyword evidence="4" id="KW-1185">Reference proteome</keyword>
<feature type="transmembrane region" description="Helical" evidence="2">
    <location>
        <begin position="35"/>
        <end position="59"/>
    </location>
</feature>
<evidence type="ECO:0000256" key="2">
    <source>
        <dbReference type="SAM" id="Phobius"/>
    </source>
</evidence>
<dbReference type="EMBL" id="BAAART010000040">
    <property type="protein sequence ID" value="GAA2225805.1"/>
    <property type="molecule type" value="Genomic_DNA"/>
</dbReference>
<dbReference type="Proteomes" id="UP001501474">
    <property type="component" value="Unassembled WGS sequence"/>
</dbReference>
<evidence type="ECO:0000313" key="3">
    <source>
        <dbReference type="EMBL" id="GAA2225805.1"/>
    </source>
</evidence>
<reference evidence="3 4" key="1">
    <citation type="journal article" date="2019" name="Int. J. Syst. Evol. Microbiol.">
        <title>The Global Catalogue of Microorganisms (GCM) 10K type strain sequencing project: providing services to taxonomists for standard genome sequencing and annotation.</title>
        <authorList>
            <consortium name="The Broad Institute Genomics Platform"/>
            <consortium name="The Broad Institute Genome Sequencing Center for Infectious Disease"/>
            <person name="Wu L."/>
            <person name="Ma J."/>
        </authorList>
    </citation>
    <scope>NUCLEOTIDE SEQUENCE [LARGE SCALE GENOMIC DNA]</scope>
    <source>
        <strain evidence="3 4">JCM 3053</strain>
    </source>
</reference>